<dbReference type="InterPro" id="IPR008929">
    <property type="entry name" value="Chondroitin_lyas"/>
</dbReference>
<comment type="subcellular location">
    <subcellularLocation>
        <location evidence="1">Cell envelope</location>
    </subcellularLocation>
</comment>
<dbReference type="InterPro" id="IPR012480">
    <property type="entry name" value="Hepar_II_III_C"/>
</dbReference>
<evidence type="ECO:0000259" key="2">
    <source>
        <dbReference type="Pfam" id="PF07940"/>
    </source>
</evidence>
<dbReference type="AlphaFoldDB" id="A0A5J4QMG8"/>
<dbReference type="PANTHER" id="PTHR38045:SF1">
    <property type="entry name" value="HEPARINASE II_III-LIKE PROTEIN"/>
    <property type="match status" value="1"/>
</dbReference>
<dbReference type="GO" id="GO:0016829">
    <property type="term" value="F:lyase activity"/>
    <property type="evidence" value="ECO:0007669"/>
    <property type="project" value="InterPro"/>
</dbReference>
<reference evidence="3" key="1">
    <citation type="submission" date="2019-03" db="EMBL/GenBank/DDBJ databases">
        <title>Single cell metagenomics reveals metabolic interactions within the superorganism composed of flagellate Streblomastix strix and complex community of Bacteroidetes bacteria on its surface.</title>
        <authorList>
            <person name="Treitli S.C."/>
            <person name="Kolisko M."/>
            <person name="Husnik F."/>
            <person name="Keeling P."/>
            <person name="Hampl V."/>
        </authorList>
    </citation>
    <scope>NUCLEOTIDE SEQUENCE</scope>
    <source>
        <strain evidence="3">STM</strain>
    </source>
</reference>
<dbReference type="Gene3D" id="2.70.98.70">
    <property type="match status" value="1"/>
</dbReference>
<dbReference type="SUPFAM" id="SSF48230">
    <property type="entry name" value="Chondroitin AC/alginate lyase"/>
    <property type="match status" value="1"/>
</dbReference>
<feature type="non-terminal residue" evidence="3">
    <location>
        <position position="557"/>
    </location>
</feature>
<name>A0A5J4QMG8_9ZZZZ</name>
<comment type="caution">
    <text evidence="3">The sequence shown here is derived from an EMBL/GenBank/DDBJ whole genome shotgun (WGS) entry which is preliminary data.</text>
</comment>
<dbReference type="PANTHER" id="PTHR38045">
    <property type="entry name" value="CHROMOSOME 1, WHOLE GENOME SHOTGUN SEQUENCE"/>
    <property type="match status" value="1"/>
</dbReference>
<evidence type="ECO:0000313" key="3">
    <source>
        <dbReference type="EMBL" id="KAA6322389.1"/>
    </source>
</evidence>
<sequence>MKNPFTFFIAIMSFAGSIPKNTLLTFLFLLLTVGSQAQLKYLQNVKALPPHPRILLLQDEEQEIKKAIQSDPVWANVHQSIMTECDQIILRPTLQRIQTGRRLLSVSREAIRRIFFLSYAYRMSGEDKYRQHAEKEMLAISTFSDWNPSHFLDTAEMTMAMAIGYDWLFSSLSEASRQTIRDAILMKGIDPSLGTRNTWWLSVTHNWNQVCNAGITYGALAIWEETPELSKMVVERAIDKIQLPMNDYAPDGAYPEGYNYWDYGTGFNVLFLSAIEKAFGTDFSLTESSAFMKTAAYQENMTGPFHWCFNYSDCGLGGGLSPAMFWFASKTNDLSLLWNEKAYLANGVPIKERILPAIMIWGRGIKTQHIQPPQELLWKGEGVTPVALMRTSWTDPNAIYVGFKGGTALSNHAHMDAGSFVMDANGVRWASDFGSQDYNSLESKGVDLWNSSQNSQRWQVFRYNNFAHNVLTINNQLHVTGGYATIQSVSSSPERMNATSDLTKIYEGQLSKYVRSIAIVNKQNVVVRDELKTLDKETTVRWTMLTAAEAKITGKNS</sequence>
<feature type="domain" description="Heparinase II/III-like C-terminal" evidence="2">
    <location>
        <begin position="404"/>
        <end position="548"/>
    </location>
</feature>
<proteinExistence type="predicted"/>
<accession>A0A5J4QMG8</accession>
<gene>
    <name evidence="3" type="ORF">EZS27_028064</name>
</gene>
<protein>
    <recommendedName>
        <fullName evidence="2">Heparinase II/III-like C-terminal domain-containing protein</fullName>
    </recommendedName>
</protein>
<evidence type="ECO:0000256" key="1">
    <source>
        <dbReference type="ARBA" id="ARBA00004196"/>
    </source>
</evidence>
<dbReference type="Pfam" id="PF07940">
    <property type="entry name" value="Hepar_II_III_C"/>
    <property type="match status" value="1"/>
</dbReference>
<dbReference type="EMBL" id="SNRY01003057">
    <property type="protein sequence ID" value="KAA6322389.1"/>
    <property type="molecule type" value="Genomic_DNA"/>
</dbReference>
<dbReference type="GO" id="GO:0030313">
    <property type="term" value="C:cell envelope"/>
    <property type="evidence" value="ECO:0007669"/>
    <property type="project" value="UniProtKB-SubCell"/>
</dbReference>
<organism evidence="3">
    <name type="scientific">termite gut metagenome</name>
    <dbReference type="NCBI Taxonomy" id="433724"/>
    <lineage>
        <taxon>unclassified sequences</taxon>
        <taxon>metagenomes</taxon>
        <taxon>organismal metagenomes</taxon>
    </lineage>
</organism>
<dbReference type="Gene3D" id="1.50.10.100">
    <property type="entry name" value="Chondroitin AC/alginate lyase"/>
    <property type="match status" value="1"/>
</dbReference>